<evidence type="ECO:0000256" key="1">
    <source>
        <dbReference type="ARBA" id="ARBA00023002"/>
    </source>
</evidence>
<gene>
    <name evidence="3" type="ORF">SAMN05216215_1010104</name>
</gene>
<dbReference type="SUPFAM" id="SSF51905">
    <property type="entry name" value="FAD/NAD(P)-binding domain"/>
    <property type="match status" value="1"/>
</dbReference>
<dbReference type="PANTHER" id="PTHR13847:SF289">
    <property type="entry name" value="GLYCINE OXIDASE"/>
    <property type="match status" value="1"/>
</dbReference>
<sequence length="412" mass="43587">MYSRVPAPRRVVVVGAGVVGLSTAWFLQERGVEVVVLDRSGVAAGASWGNAGWLTPSLATPLGEPSVLVSALRSLGDPNAALHVPLRPDPAVLAFLARFAARCTPRAWQRSMAALVPVNRLALQTFDELTTGGVRASTHSGPILVGFADPAHSAALRHELEQVSRAGLDVRWQPANPTIPQLSERIVEVLELHGQRYLEPGPFVQALAESVRDRGGRIVAGARVRAMRHGPGGIAVETFTGAPEVGDAVVVATGSWLPELARKLGVRTQVQAGRGYSFSVPTDEPAETPVYFPAAKVACTPYRGRLRIAGTMEFRGPDDPLQPGRVDAIVRSVKPLLSGVDWSDAQDVWVGPRPMTPNGLPLLGATGAPGIFVAGGHGMWGVTLGPISGKLLAERIVTGTTPPELRPFDPLR</sequence>
<dbReference type="STRING" id="418495.SAMN05216215_1010104"/>
<evidence type="ECO:0000313" key="3">
    <source>
        <dbReference type="EMBL" id="SDX38307.1"/>
    </source>
</evidence>
<dbReference type="RefSeq" id="WP_093265403.1">
    <property type="nucleotide sequence ID" value="NZ_FNOK01000010.1"/>
</dbReference>
<dbReference type="Pfam" id="PF01266">
    <property type="entry name" value="DAO"/>
    <property type="match status" value="1"/>
</dbReference>
<dbReference type="GO" id="GO:0005737">
    <property type="term" value="C:cytoplasm"/>
    <property type="evidence" value="ECO:0007669"/>
    <property type="project" value="TreeGrafter"/>
</dbReference>
<evidence type="ECO:0000259" key="2">
    <source>
        <dbReference type="Pfam" id="PF01266"/>
    </source>
</evidence>
<dbReference type="InterPro" id="IPR006076">
    <property type="entry name" value="FAD-dep_OxRdtase"/>
</dbReference>
<protein>
    <submittedName>
        <fullName evidence="3">D-amino acid dehydrogenase small subunit</fullName>
    </submittedName>
</protein>
<evidence type="ECO:0000313" key="4">
    <source>
        <dbReference type="Proteomes" id="UP000199529"/>
    </source>
</evidence>
<proteinExistence type="predicted"/>
<feature type="domain" description="FAD dependent oxidoreductase" evidence="2">
    <location>
        <begin position="10"/>
        <end position="395"/>
    </location>
</feature>
<dbReference type="OrthoDB" id="9806257at2"/>
<dbReference type="GO" id="GO:0016491">
    <property type="term" value="F:oxidoreductase activity"/>
    <property type="evidence" value="ECO:0007669"/>
    <property type="project" value="UniProtKB-KW"/>
</dbReference>
<dbReference type="PANTHER" id="PTHR13847">
    <property type="entry name" value="SARCOSINE DEHYDROGENASE-RELATED"/>
    <property type="match status" value="1"/>
</dbReference>
<name>A0A1H3B8P9_9PSEU</name>
<dbReference type="Gene3D" id="3.50.50.60">
    <property type="entry name" value="FAD/NAD(P)-binding domain"/>
    <property type="match status" value="2"/>
</dbReference>
<accession>A0A1H3B8P9</accession>
<dbReference type="EMBL" id="FNOK01000010">
    <property type="protein sequence ID" value="SDX38307.1"/>
    <property type="molecule type" value="Genomic_DNA"/>
</dbReference>
<dbReference type="InterPro" id="IPR036188">
    <property type="entry name" value="FAD/NAD-bd_sf"/>
</dbReference>
<reference evidence="4" key="1">
    <citation type="submission" date="2016-10" db="EMBL/GenBank/DDBJ databases">
        <authorList>
            <person name="Varghese N."/>
            <person name="Submissions S."/>
        </authorList>
    </citation>
    <scope>NUCLEOTIDE SEQUENCE [LARGE SCALE GENOMIC DNA]</scope>
    <source>
        <strain evidence="4">CGMCC 4.3530</strain>
    </source>
</reference>
<organism evidence="3 4">
    <name type="scientific">Saccharopolyspora shandongensis</name>
    <dbReference type="NCBI Taxonomy" id="418495"/>
    <lineage>
        <taxon>Bacteria</taxon>
        <taxon>Bacillati</taxon>
        <taxon>Actinomycetota</taxon>
        <taxon>Actinomycetes</taxon>
        <taxon>Pseudonocardiales</taxon>
        <taxon>Pseudonocardiaceae</taxon>
        <taxon>Saccharopolyspora</taxon>
    </lineage>
</organism>
<dbReference type="SUPFAM" id="SSF54373">
    <property type="entry name" value="FAD-linked reductases, C-terminal domain"/>
    <property type="match status" value="1"/>
</dbReference>
<dbReference type="Gene3D" id="3.30.9.10">
    <property type="entry name" value="D-Amino Acid Oxidase, subunit A, domain 2"/>
    <property type="match status" value="1"/>
</dbReference>
<dbReference type="Proteomes" id="UP000199529">
    <property type="component" value="Unassembled WGS sequence"/>
</dbReference>
<dbReference type="AlphaFoldDB" id="A0A1H3B8P9"/>
<keyword evidence="4" id="KW-1185">Reference proteome</keyword>
<keyword evidence="1" id="KW-0560">Oxidoreductase</keyword>